<dbReference type="Gene3D" id="3.90.180.10">
    <property type="entry name" value="Medium-chain alcohol dehydrogenases, catalytic domain"/>
    <property type="match status" value="1"/>
</dbReference>
<proteinExistence type="predicted"/>
<dbReference type="Pfam" id="PF00107">
    <property type="entry name" value="ADH_zinc_N"/>
    <property type="match status" value="1"/>
</dbReference>
<accession>A0A6H0S4K1</accession>
<dbReference type="PANTHER" id="PTHR43677:SF11">
    <property type="entry name" value="ZINC-CONTAINING ALCOHOL DEHYDROGENASE"/>
    <property type="match status" value="1"/>
</dbReference>
<dbReference type="SUPFAM" id="SSF50129">
    <property type="entry name" value="GroES-like"/>
    <property type="match status" value="1"/>
</dbReference>
<dbReference type="KEGG" id="mfre:EXE63_15290"/>
<dbReference type="RefSeq" id="WP_168142614.1">
    <property type="nucleotide sequence ID" value="NZ_CP038799.1"/>
</dbReference>
<dbReference type="InterPro" id="IPR011032">
    <property type="entry name" value="GroES-like_sf"/>
</dbReference>
<evidence type="ECO:0000313" key="3">
    <source>
        <dbReference type="Proteomes" id="UP000501849"/>
    </source>
</evidence>
<dbReference type="AlphaFoldDB" id="A0A6H0S4K1"/>
<dbReference type="SUPFAM" id="SSF51735">
    <property type="entry name" value="NAD(P)-binding Rossmann-fold domains"/>
    <property type="match status" value="1"/>
</dbReference>
<protein>
    <submittedName>
        <fullName evidence="2">Zinc-binding alcohol dehydrogenase family protein</fullName>
    </submittedName>
</protein>
<evidence type="ECO:0000313" key="2">
    <source>
        <dbReference type="EMBL" id="QIV82086.1"/>
    </source>
</evidence>
<dbReference type="InterPro" id="IPR020843">
    <property type="entry name" value="ER"/>
</dbReference>
<dbReference type="EMBL" id="CP038799">
    <property type="protein sequence ID" value="QIV82086.1"/>
    <property type="molecule type" value="Genomic_DNA"/>
</dbReference>
<gene>
    <name evidence="2" type="ORF">EXE63_15290</name>
</gene>
<keyword evidence="3" id="KW-1185">Reference proteome</keyword>
<organism evidence="2 3">
    <name type="scientific">Mycolicibacterium frederiksbergense</name>
    <dbReference type="NCBI Taxonomy" id="117567"/>
    <lineage>
        <taxon>Bacteria</taxon>
        <taxon>Bacillati</taxon>
        <taxon>Actinomycetota</taxon>
        <taxon>Actinomycetes</taxon>
        <taxon>Mycobacteriales</taxon>
        <taxon>Mycobacteriaceae</taxon>
        <taxon>Mycolicibacterium</taxon>
    </lineage>
</organism>
<dbReference type="InterPro" id="IPR036291">
    <property type="entry name" value="NAD(P)-bd_dom_sf"/>
</dbReference>
<dbReference type="InterPro" id="IPR013149">
    <property type="entry name" value="ADH-like_C"/>
</dbReference>
<name>A0A6H0S4K1_9MYCO</name>
<dbReference type="PANTHER" id="PTHR43677">
    <property type="entry name" value="SHORT-CHAIN DEHYDROGENASE/REDUCTASE"/>
    <property type="match status" value="1"/>
</dbReference>
<dbReference type="Gene3D" id="3.40.50.720">
    <property type="entry name" value="NAD(P)-binding Rossmann-like Domain"/>
    <property type="match status" value="1"/>
</dbReference>
<dbReference type="InterPro" id="IPR051397">
    <property type="entry name" value="Zn-ADH-like_protein"/>
</dbReference>
<sequence>MRAAVLEKPGETPVVRDFEEPDGKDVVDVRLAGCNPVDLALASGAMGDPGVPKVVGKEGVGLTAEGARVYFDSPPSPFGSWAQRVRVDPAKVYPVPEGVDDDLAVALGIAGLAAWLPLTRHAHKEGKSVLILGATGVVGNIAVQAAKLLYAARVIAAGRDADALEKTRDLGADAVVQLEDDTPYALRNEAGEGYDVVIDMVYGDPFLAALDATALGATLITVGQGAGSSADIPFRKLMGRTHIGHLNDAMPPEVVRAAYEELTAHAAEGRIRVETTRYPLADAAEAWQAQADSPHSKIAVVPE</sequence>
<reference evidence="2 3" key="1">
    <citation type="submission" date="2019-04" db="EMBL/GenBank/DDBJ databases">
        <title>Draft, Whole-Genome Sequence of the Anthracene-degrading Mycobacterium frederiksbergense LB501T, Isolated from a Polycyclic Aromatic Hydrocarbon (PAH)-Contaminated Soil.</title>
        <authorList>
            <person name="Augelletti F."/>
        </authorList>
    </citation>
    <scope>NUCLEOTIDE SEQUENCE [LARGE SCALE GENOMIC DNA]</scope>
    <source>
        <strain evidence="2 3">LB 501T</strain>
    </source>
</reference>
<dbReference type="GO" id="GO:0016491">
    <property type="term" value="F:oxidoreductase activity"/>
    <property type="evidence" value="ECO:0007669"/>
    <property type="project" value="InterPro"/>
</dbReference>
<evidence type="ECO:0000259" key="1">
    <source>
        <dbReference type="SMART" id="SM00829"/>
    </source>
</evidence>
<dbReference type="SMART" id="SM00829">
    <property type="entry name" value="PKS_ER"/>
    <property type="match status" value="1"/>
</dbReference>
<feature type="domain" description="Enoyl reductase (ER)" evidence="1">
    <location>
        <begin position="4"/>
        <end position="300"/>
    </location>
</feature>
<dbReference type="Proteomes" id="UP000501849">
    <property type="component" value="Chromosome"/>
</dbReference>